<dbReference type="Gene3D" id="1.10.510.10">
    <property type="entry name" value="Transferase(Phosphotransferase) domain 1"/>
    <property type="match status" value="1"/>
</dbReference>
<organism evidence="8 12">
    <name type="scientific">Phytophthora rubi</name>
    <dbReference type="NCBI Taxonomy" id="129364"/>
    <lineage>
        <taxon>Eukaryota</taxon>
        <taxon>Sar</taxon>
        <taxon>Stramenopiles</taxon>
        <taxon>Oomycota</taxon>
        <taxon>Peronosporomycetes</taxon>
        <taxon>Peronosporales</taxon>
        <taxon>Peronosporaceae</taxon>
        <taxon>Phytophthora</taxon>
    </lineage>
</organism>
<evidence type="ECO:0000313" key="12">
    <source>
        <dbReference type="Proteomes" id="UP000435112"/>
    </source>
</evidence>
<evidence type="ECO:0000313" key="8">
    <source>
        <dbReference type="EMBL" id="KAE8955881.1"/>
    </source>
</evidence>
<accession>A0A6A3GGD4</accession>
<gene>
    <name evidence="7" type="ORF">PR001_g31953</name>
    <name evidence="8" type="ORF">PR002_g31648</name>
    <name evidence="9" type="ORF">PR003_g32995</name>
</gene>
<keyword evidence="11" id="KW-1185">Reference proteome</keyword>
<dbReference type="GO" id="GO:0004674">
    <property type="term" value="F:protein serine/threonine kinase activity"/>
    <property type="evidence" value="ECO:0007669"/>
    <property type="project" value="UniProtKB-KW"/>
</dbReference>
<evidence type="ECO:0000256" key="2">
    <source>
        <dbReference type="ARBA" id="ARBA00022679"/>
    </source>
</evidence>
<dbReference type="InterPro" id="IPR000719">
    <property type="entry name" value="Prot_kinase_dom"/>
</dbReference>
<feature type="domain" description="Protein kinase" evidence="6">
    <location>
        <begin position="1"/>
        <end position="210"/>
    </location>
</feature>
<dbReference type="OrthoDB" id="10252171at2759"/>
<dbReference type="Proteomes" id="UP000429607">
    <property type="component" value="Unassembled WGS sequence"/>
</dbReference>
<comment type="caution">
    <text evidence="8">The sequence shown here is derived from an EMBL/GenBank/DDBJ whole genome shotgun (WGS) entry which is preliminary data.</text>
</comment>
<evidence type="ECO:0000256" key="3">
    <source>
        <dbReference type="ARBA" id="ARBA00022741"/>
    </source>
</evidence>
<evidence type="ECO:0000259" key="6">
    <source>
        <dbReference type="PROSITE" id="PS50011"/>
    </source>
</evidence>
<evidence type="ECO:0000313" key="7">
    <source>
        <dbReference type="EMBL" id="KAE8955820.1"/>
    </source>
</evidence>
<name>A0A6A3GGD4_9STRA</name>
<dbReference type="InterPro" id="IPR011009">
    <property type="entry name" value="Kinase-like_dom_sf"/>
</dbReference>
<dbReference type="GO" id="GO:0005524">
    <property type="term" value="F:ATP binding"/>
    <property type="evidence" value="ECO:0007669"/>
    <property type="project" value="UniProtKB-KW"/>
</dbReference>
<dbReference type="PROSITE" id="PS50011">
    <property type="entry name" value="PROTEIN_KINASE_DOM"/>
    <property type="match status" value="1"/>
</dbReference>
<dbReference type="Proteomes" id="UP000435112">
    <property type="component" value="Unassembled WGS sequence"/>
</dbReference>
<dbReference type="EMBL" id="QXFT01008701">
    <property type="protein sequence ID" value="KAE9263879.1"/>
    <property type="molecule type" value="Genomic_DNA"/>
</dbReference>
<dbReference type="EMBL" id="QXFV01008945">
    <property type="protein sequence ID" value="KAE8955820.1"/>
    <property type="molecule type" value="Genomic_DNA"/>
</dbReference>
<dbReference type="SMART" id="SM00220">
    <property type="entry name" value="S_TKc"/>
    <property type="match status" value="1"/>
</dbReference>
<dbReference type="Proteomes" id="UP000434957">
    <property type="component" value="Unassembled WGS sequence"/>
</dbReference>
<evidence type="ECO:0000256" key="4">
    <source>
        <dbReference type="ARBA" id="ARBA00022777"/>
    </source>
</evidence>
<dbReference type="PANTHER" id="PTHR24345:SF91">
    <property type="entry name" value="SERINE_THREONINE-PROTEIN KINASE PLK4"/>
    <property type="match status" value="1"/>
</dbReference>
<protein>
    <recommendedName>
        <fullName evidence="6">Protein kinase domain-containing protein</fullName>
    </recommendedName>
</protein>
<keyword evidence="2" id="KW-0808">Transferase</keyword>
<evidence type="ECO:0000256" key="5">
    <source>
        <dbReference type="ARBA" id="ARBA00022840"/>
    </source>
</evidence>
<dbReference type="SUPFAM" id="SSF56112">
    <property type="entry name" value="Protein kinase-like (PK-like)"/>
    <property type="match status" value="1"/>
</dbReference>
<dbReference type="GO" id="GO:0005634">
    <property type="term" value="C:nucleus"/>
    <property type="evidence" value="ECO:0007669"/>
    <property type="project" value="TreeGrafter"/>
</dbReference>
<evidence type="ECO:0000313" key="11">
    <source>
        <dbReference type="Proteomes" id="UP000434957"/>
    </source>
</evidence>
<dbReference type="AlphaFoldDB" id="A0A6A3GGD4"/>
<keyword evidence="3" id="KW-0547">Nucleotide-binding</keyword>
<dbReference type="Gene3D" id="3.30.200.20">
    <property type="entry name" value="Phosphorylase Kinase, domain 1"/>
    <property type="match status" value="1"/>
</dbReference>
<proteinExistence type="predicted"/>
<dbReference type="Pfam" id="PF00069">
    <property type="entry name" value="Pkinase"/>
    <property type="match status" value="1"/>
</dbReference>
<evidence type="ECO:0000313" key="9">
    <source>
        <dbReference type="EMBL" id="KAE9263879.1"/>
    </source>
</evidence>
<sequence length="210" mass="23470">MECELRPTALQRQQMLSLPLDKQLIVAVKCISLPYAIAMRAHHGAARALDDPLQECRVARLLANSEGGHANVVRSYFHFHQHDCLYLVAEYCVHGDLNTHLTTSTPSGSMDECTSVHFMRQILMGVDFLHRQLGIAHRDLSLGVMWFILLTGSPLVSVASRQNKAFVALEECGVAAVFESWKFTDRLSTAIVQLISQMLTVSPDQRMSLH</sequence>
<dbReference type="EMBL" id="QXFU01008804">
    <property type="protein sequence ID" value="KAE8955881.1"/>
    <property type="molecule type" value="Genomic_DNA"/>
</dbReference>
<keyword evidence="1" id="KW-0723">Serine/threonine-protein kinase</keyword>
<evidence type="ECO:0000256" key="1">
    <source>
        <dbReference type="ARBA" id="ARBA00022527"/>
    </source>
</evidence>
<feature type="non-terminal residue" evidence="8">
    <location>
        <position position="210"/>
    </location>
</feature>
<keyword evidence="5" id="KW-0067">ATP-binding</keyword>
<evidence type="ECO:0000313" key="10">
    <source>
        <dbReference type="Proteomes" id="UP000429607"/>
    </source>
</evidence>
<reference evidence="10 12" key="1">
    <citation type="submission" date="2018-09" db="EMBL/GenBank/DDBJ databases">
        <title>Genomic investigation of the strawberry pathogen Phytophthora fragariae indicates pathogenicity is determined by transcriptional variation in three key races.</title>
        <authorList>
            <person name="Adams T.M."/>
            <person name="Armitage A.D."/>
            <person name="Sobczyk M.K."/>
            <person name="Bates H.J."/>
            <person name="Dunwell J.M."/>
            <person name="Nellist C.F."/>
            <person name="Harrison R.J."/>
        </authorList>
    </citation>
    <scope>NUCLEOTIDE SEQUENCE [LARGE SCALE GENOMIC DNA]</scope>
    <source>
        <strain evidence="7 10">SCRP249</strain>
        <strain evidence="8 12">SCRP324</strain>
        <strain evidence="9 11">SCRP333</strain>
    </source>
</reference>
<keyword evidence="4" id="KW-0418">Kinase</keyword>
<dbReference type="PANTHER" id="PTHR24345">
    <property type="entry name" value="SERINE/THREONINE-PROTEIN KINASE PLK"/>
    <property type="match status" value="1"/>
</dbReference>